<name>A0A7V8VBL5_9BACT</name>
<dbReference type="GO" id="GO:0005737">
    <property type="term" value="C:cytoplasm"/>
    <property type="evidence" value="ECO:0007669"/>
    <property type="project" value="TreeGrafter"/>
</dbReference>
<dbReference type="GO" id="GO:0046872">
    <property type="term" value="F:metal ion binding"/>
    <property type="evidence" value="ECO:0007669"/>
    <property type="project" value="UniProtKB-KW"/>
</dbReference>
<comment type="caution">
    <text evidence="8">The sequence shown here is derived from an EMBL/GenBank/DDBJ whole genome shotgun (WGS) entry which is preliminary data.</text>
</comment>
<dbReference type="InterPro" id="IPR005708">
    <property type="entry name" value="Homogentis_dOase"/>
</dbReference>
<dbReference type="Pfam" id="PF20510">
    <property type="entry name" value="HgmA_N"/>
    <property type="match status" value="1"/>
</dbReference>
<dbReference type="GO" id="GO:0006559">
    <property type="term" value="P:L-phenylalanine catabolic process"/>
    <property type="evidence" value="ECO:0007669"/>
    <property type="project" value="InterPro"/>
</dbReference>
<keyword evidence="4 6" id="KW-0408">Iron</keyword>
<feature type="binding site" evidence="6">
    <location>
        <position position="343"/>
    </location>
    <ligand>
        <name>Fe cation</name>
        <dbReference type="ChEBI" id="CHEBI:24875"/>
    </ligand>
</feature>
<evidence type="ECO:0000256" key="4">
    <source>
        <dbReference type="ARBA" id="ARBA00023004"/>
    </source>
</evidence>
<dbReference type="AlphaFoldDB" id="A0A7V8VBL5"/>
<dbReference type="PANTHER" id="PTHR11056:SF0">
    <property type="entry name" value="HOMOGENTISATE 1,2-DIOXYGENASE"/>
    <property type="match status" value="1"/>
</dbReference>
<dbReference type="InterPro" id="IPR011051">
    <property type="entry name" value="RmlC_Cupin_sf"/>
</dbReference>
<evidence type="ECO:0000256" key="6">
    <source>
        <dbReference type="PIRSR" id="PIRSR605708-2"/>
    </source>
</evidence>
<dbReference type="GO" id="GO:0006570">
    <property type="term" value="P:tyrosine metabolic process"/>
    <property type="evidence" value="ECO:0007669"/>
    <property type="project" value="InterPro"/>
</dbReference>
<dbReference type="InterPro" id="IPR046452">
    <property type="entry name" value="HgmA_N"/>
</dbReference>
<dbReference type="Proteomes" id="UP000542342">
    <property type="component" value="Unassembled WGS sequence"/>
</dbReference>
<accession>A0A7V8VBL5</accession>
<dbReference type="PANTHER" id="PTHR11056">
    <property type="entry name" value="HOMOGENTISATE 1,2-DIOXYGENASE"/>
    <property type="match status" value="1"/>
</dbReference>
<evidence type="ECO:0000313" key="9">
    <source>
        <dbReference type="Proteomes" id="UP000542342"/>
    </source>
</evidence>
<evidence type="ECO:0000256" key="5">
    <source>
        <dbReference type="PIRSR" id="PIRSR605708-1"/>
    </source>
</evidence>
<keyword evidence="3" id="KW-0560">Oxidoreductase</keyword>
<sequence length="392" mass="44441">MPYYRRLGQIPKKRHIAHRTQPGFRQEGIFYEEVLTRAGFSRAYTILYHRRPPTRVREVAAAGRCAVERVAEAVLRHHHLRTGHLPRQGDPISGRVPLLTNDDVTLWRCRPALPQTEWFRNAAADEILFVHQGQGVLQSTLGLLPFRDCDYIVIPRGLLWRLEVAHPASLDLLVIESRGLVDFPVRYRNADGQFKLGAPFCERDVHGPEALLDHGDAGAEQATTVLIKDGERLTRYTLADDPCDVVGWDGYVYPFTFNAEDFEPITGTVHQPPPVHQTFEGEGFVVCTFAPRLLDTHPEAIKVPYAHSNVESDEVLYYVRGRFSSRRGIEEGSITLHPHGIPHGPHPGTIAASRDLHRTDELAVMVDTFRPLFLTPQALQYDDPQYPYSWLD</sequence>
<protein>
    <submittedName>
        <fullName evidence="8">Homogentisate 1,2-dioxygenase</fullName>
    </submittedName>
</protein>
<dbReference type="SUPFAM" id="SSF51182">
    <property type="entry name" value="RmlC-like cupins"/>
    <property type="match status" value="1"/>
</dbReference>
<feature type="active site" description="Proton acceptor" evidence="5">
    <location>
        <position position="270"/>
    </location>
</feature>
<feature type="domain" description="Homogentisate 1,2-dioxygenase N-terminal" evidence="7">
    <location>
        <begin position="117"/>
        <end position="258"/>
    </location>
</feature>
<feature type="binding site" evidence="6">
    <location>
        <position position="307"/>
    </location>
    <ligand>
        <name>Fe cation</name>
        <dbReference type="ChEBI" id="CHEBI:24875"/>
    </ligand>
</feature>
<evidence type="ECO:0000256" key="2">
    <source>
        <dbReference type="ARBA" id="ARBA00022964"/>
    </source>
</evidence>
<dbReference type="GO" id="GO:0004411">
    <property type="term" value="F:homogentisate 1,2-dioxygenase activity"/>
    <property type="evidence" value="ECO:0007669"/>
    <property type="project" value="InterPro"/>
</dbReference>
<keyword evidence="1 6" id="KW-0479">Metal-binding</keyword>
<evidence type="ECO:0000256" key="1">
    <source>
        <dbReference type="ARBA" id="ARBA00022723"/>
    </source>
</evidence>
<reference evidence="8 9" key="1">
    <citation type="submission" date="2020-07" db="EMBL/GenBank/DDBJ databases">
        <title>Thermogemmata thermophila gen. nov., sp. nov., a novel moderate thermophilic planctomycete from a Kamchatka hot spring.</title>
        <authorList>
            <person name="Elcheninov A.G."/>
            <person name="Podosokorskaya O.A."/>
            <person name="Kovaleva O.L."/>
            <person name="Novikov A."/>
            <person name="Bonch-Osmolovskaya E.A."/>
            <person name="Toshchakov S.V."/>
            <person name="Kublanov I.V."/>
        </authorList>
    </citation>
    <scope>NUCLEOTIDE SEQUENCE [LARGE SCALE GENOMIC DNA]</scope>
    <source>
        <strain evidence="8 9">2918</strain>
    </source>
</reference>
<keyword evidence="9" id="KW-1185">Reference proteome</keyword>
<organism evidence="8 9">
    <name type="scientific">Thermogemmata fonticola</name>
    <dbReference type="NCBI Taxonomy" id="2755323"/>
    <lineage>
        <taxon>Bacteria</taxon>
        <taxon>Pseudomonadati</taxon>
        <taxon>Planctomycetota</taxon>
        <taxon>Planctomycetia</taxon>
        <taxon>Gemmatales</taxon>
        <taxon>Gemmataceae</taxon>
        <taxon>Thermogemmata</taxon>
    </lineage>
</organism>
<evidence type="ECO:0000313" key="8">
    <source>
        <dbReference type="EMBL" id="MBA2225043.1"/>
    </source>
</evidence>
<feature type="binding site" evidence="6">
    <location>
        <position position="343"/>
    </location>
    <ligand>
        <name>homogentisate</name>
        <dbReference type="ChEBI" id="CHEBI:16169"/>
    </ligand>
</feature>
<evidence type="ECO:0000259" key="7">
    <source>
        <dbReference type="Pfam" id="PF20510"/>
    </source>
</evidence>
<dbReference type="RefSeq" id="WP_194536444.1">
    <property type="nucleotide sequence ID" value="NZ_JACEFB010000001.1"/>
</dbReference>
<gene>
    <name evidence="8" type="ORF">H0921_02590</name>
</gene>
<keyword evidence="2 8" id="KW-0223">Dioxygenase</keyword>
<evidence type="ECO:0000256" key="3">
    <source>
        <dbReference type="ARBA" id="ARBA00023002"/>
    </source>
</evidence>
<comment type="cofactor">
    <cofactor evidence="6">
        <name>Fe cation</name>
        <dbReference type="ChEBI" id="CHEBI:24875"/>
    </cofactor>
</comment>
<proteinExistence type="predicted"/>
<dbReference type="EMBL" id="JACEFB010000001">
    <property type="protein sequence ID" value="MBA2225043.1"/>
    <property type="molecule type" value="Genomic_DNA"/>
</dbReference>
<feature type="binding site" evidence="6">
    <location>
        <position position="313"/>
    </location>
    <ligand>
        <name>Fe cation</name>
        <dbReference type="ChEBI" id="CHEBI:24875"/>
    </ligand>
</feature>